<evidence type="ECO:0000313" key="3">
    <source>
        <dbReference type="Proteomes" id="UP001158576"/>
    </source>
</evidence>
<feature type="region of interest" description="Disordered" evidence="1">
    <location>
        <begin position="124"/>
        <end position="143"/>
    </location>
</feature>
<reference evidence="2 3" key="1">
    <citation type="submission" date="2021-04" db="EMBL/GenBank/DDBJ databases">
        <authorList>
            <person name="Bliznina A."/>
        </authorList>
    </citation>
    <scope>NUCLEOTIDE SEQUENCE [LARGE SCALE GENOMIC DNA]</scope>
</reference>
<feature type="compositionally biased region" description="Acidic residues" evidence="1">
    <location>
        <begin position="124"/>
        <end position="136"/>
    </location>
</feature>
<evidence type="ECO:0000313" key="2">
    <source>
        <dbReference type="EMBL" id="CAG5081416.1"/>
    </source>
</evidence>
<sequence length="376" mass="41985">MKRPEEDLDESKTRIDILDENIQSQKIRNQTGVSERSFLEAPNSKENEKFSLHGCGYAANDCVIICPCNSEDECPDAAKCRNNFTGTDTRKKLTTTEEPTKTTFTTTTTVEDTTPEKIQEAVVDEAGEEGPGEEEQMLGNYNNNNYKNQYLGELVVTPKPTQAQTLGKPPICFDYDPETLDDLVLPFDPSGLSFVAKMFENEKGRKFLKSVNIRSPEGESINVSTENGLETEVEDMKESGEGFETGCVKVLVLTIESEHERIHGRTHALTIAMHKEDAVMNLKQPVCSANSTCYDDCCSAFDKKVEDCPCNANCDTGCAPKTSCTGSYQCDFTLTKENVRVYICFGSYNKDFNYRNTRYQDHQAGNECQIFDGDSD</sequence>
<gene>
    <name evidence="2" type="ORF">OKIOD_LOCUS1430</name>
</gene>
<keyword evidence="3" id="KW-1185">Reference proteome</keyword>
<organism evidence="2 3">
    <name type="scientific">Oikopleura dioica</name>
    <name type="common">Tunicate</name>
    <dbReference type="NCBI Taxonomy" id="34765"/>
    <lineage>
        <taxon>Eukaryota</taxon>
        <taxon>Metazoa</taxon>
        <taxon>Chordata</taxon>
        <taxon>Tunicata</taxon>
        <taxon>Appendicularia</taxon>
        <taxon>Copelata</taxon>
        <taxon>Oikopleuridae</taxon>
        <taxon>Oikopleura</taxon>
    </lineage>
</organism>
<evidence type="ECO:0000256" key="1">
    <source>
        <dbReference type="SAM" id="MobiDB-lite"/>
    </source>
</evidence>
<accession>A0ABN7RQL7</accession>
<dbReference type="EMBL" id="OU015568">
    <property type="protein sequence ID" value="CAG5081416.1"/>
    <property type="molecule type" value="Genomic_DNA"/>
</dbReference>
<proteinExistence type="predicted"/>
<name>A0ABN7RQL7_OIKDI</name>
<protein>
    <submittedName>
        <fullName evidence="2">Oidioi.mRNA.OKI2018_I69.PAR.g9872.t1.cds</fullName>
    </submittedName>
</protein>
<dbReference type="Proteomes" id="UP001158576">
    <property type="component" value="Chromosome PAR"/>
</dbReference>